<dbReference type="InterPro" id="IPR006143">
    <property type="entry name" value="RND_pump_MFP"/>
</dbReference>
<evidence type="ECO:0000259" key="3">
    <source>
        <dbReference type="Pfam" id="PF25967"/>
    </source>
</evidence>
<feature type="domain" description="Multidrug resistance protein MdtA-like C-terminal permuted SH3" evidence="3">
    <location>
        <begin position="286"/>
        <end position="341"/>
    </location>
</feature>
<dbReference type="Gene3D" id="2.40.50.100">
    <property type="match status" value="1"/>
</dbReference>
<feature type="transmembrane region" description="Helical" evidence="2">
    <location>
        <begin position="6"/>
        <end position="27"/>
    </location>
</feature>
<dbReference type="EMBL" id="FMWJ01000006">
    <property type="protein sequence ID" value="SCZ61495.1"/>
    <property type="molecule type" value="Genomic_DNA"/>
</dbReference>
<organism evidence="4 5">
    <name type="scientific">Photorhabdus luminescens</name>
    <name type="common">Xenorhabdus luminescens</name>
    <dbReference type="NCBI Taxonomy" id="29488"/>
    <lineage>
        <taxon>Bacteria</taxon>
        <taxon>Pseudomonadati</taxon>
        <taxon>Pseudomonadota</taxon>
        <taxon>Gammaproteobacteria</taxon>
        <taxon>Enterobacterales</taxon>
        <taxon>Morganellaceae</taxon>
        <taxon>Photorhabdus</taxon>
    </lineage>
</organism>
<dbReference type="Proteomes" id="UP000183223">
    <property type="component" value="Unassembled WGS sequence"/>
</dbReference>
<sequence length="357" mass="39262">MKHHHVILTSCAIVAVIFAGISINLVAVRGINNTEEKDTKISVTQKGPPPILVETAQVTSMNWQDRKSVIATVKSIRYLPVRAEISGTILQIAPAGGQVPINGVLYHFDDRVERFQLKEKEAHLDMTQKNTKRADLLVNKAISQAAQQAEHVNLAHAVSEVEKFKNTLRKMMVTAPFAGVASLHDLTPGQLIQEGQTLFSFYDPNDLYVEFNIPETDIGALSPGVQINVSDTVSGFTGIANITLVNTEVNPINRTLTLRAKLEKGNFRHGASVRVTYPANAPQMTLVIPKVSVRYSAYGQSVFVVKDNRVQLRSIVTGDDNEGIVQVRKGLEKGELVVTAGQMRLYPDAPIRQETHQ</sequence>
<dbReference type="GO" id="GO:1990281">
    <property type="term" value="C:efflux pump complex"/>
    <property type="evidence" value="ECO:0007669"/>
    <property type="project" value="TreeGrafter"/>
</dbReference>
<dbReference type="GeneID" id="45658434"/>
<keyword evidence="2" id="KW-0472">Membrane</keyword>
<dbReference type="Gene3D" id="2.40.420.20">
    <property type="match status" value="1"/>
</dbReference>
<accession>A0A1G5QHZ6</accession>
<keyword evidence="2" id="KW-0812">Transmembrane</keyword>
<dbReference type="GO" id="GO:0015562">
    <property type="term" value="F:efflux transmembrane transporter activity"/>
    <property type="evidence" value="ECO:0007669"/>
    <property type="project" value="TreeGrafter"/>
</dbReference>
<dbReference type="InterPro" id="IPR058627">
    <property type="entry name" value="MdtA-like_C"/>
</dbReference>
<dbReference type="Gene3D" id="2.40.30.170">
    <property type="match status" value="1"/>
</dbReference>
<evidence type="ECO:0000256" key="1">
    <source>
        <dbReference type="ARBA" id="ARBA00009477"/>
    </source>
</evidence>
<dbReference type="Gene3D" id="1.10.287.470">
    <property type="entry name" value="Helix hairpin bin"/>
    <property type="match status" value="1"/>
</dbReference>
<evidence type="ECO:0000313" key="5">
    <source>
        <dbReference type="Proteomes" id="UP000183223"/>
    </source>
</evidence>
<protein>
    <submittedName>
        <fullName evidence="4">RND family efflux transporter, MFP subunit</fullName>
    </submittedName>
</protein>
<dbReference type="Pfam" id="PF25967">
    <property type="entry name" value="RND-MFP_C"/>
    <property type="match status" value="1"/>
</dbReference>
<gene>
    <name evidence="4" type="ORF">SAMN02982990_01724</name>
</gene>
<evidence type="ECO:0000313" key="4">
    <source>
        <dbReference type="EMBL" id="SCZ61495.1"/>
    </source>
</evidence>
<reference evidence="5" key="1">
    <citation type="submission" date="2016-10" db="EMBL/GenBank/DDBJ databases">
        <authorList>
            <person name="Varghese N."/>
            <person name="Submissions S."/>
        </authorList>
    </citation>
    <scope>NUCLEOTIDE SEQUENCE [LARGE SCALE GENOMIC DNA]</scope>
    <source>
        <strain evidence="5">ATCC 29999</strain>
    </source>
</reference>
<name>A0A1G5QHZ6_PHOLU</name>
<dbReference type="NCBIfam" id="TIGR01730">
    <property type="entry name" value="RND_mfp"/>
    <property type="match status" value="1"/>
</dbReference>
<dbReference type="RefSeq" id="WP_049585496.1">
    <property type="nucleotide sequence ID" value="NZ_CAWQXX010000025.1"/>
</dbReference>
<dbReference type="PANTHER" id="PTHR30469">
    <property type="entry name" value="MULTIDRUG RESISTANCE PROTEIN MDTA"/>
    <property type="match status" value="1"/>
</dbReference>
<evidence type="ECO:0000256" key="2">
    <source>
        <dbReference type="SAM" id="Phobius"/>
    </source>
</evidence>
<dbReference type="OrthoDB" id="9806939at2"/>
<dbReference type="PANTHER" id="PTHR30469:SF11">
    <property type="entry name" value="BLL4320 PROTEIN"/>
    <property type="match status" value="1"/>
</dbReference>
<dbReference type="AlphaFoldDB" id="A0A1G5QHZ6"/>
<dbReference type="SUPFAM" id="SSF111369">
    <property type="entry name" value="HlyD-like secretion proteins"/>
    <property type="match status" value="1"/>
</dbReference>
<keyword evidence="5" id="KW-1185">Reference proteome</keyword>
<keyword evidence="2" id="KW-1133">Transmembrane helix</keyword>
<proteinExistence type="inferred from homology"/>
<comment type="similarity">
    <text evidence="1">Belongs to the membrane fusion protein (MFP) (TC 8.A.1) family.</text>
</comment>